<sequence length="387" mass="43907">MRPDLSDITVQSEFDPALFSNHEGPLVSLYMTTHRHAPENRQDPIRYKNLVTEAKNLLELNYDRKDYESVLAQLDLLEAYRDADVWTHAKDGLAVLASNSKTTVYHLDYPVDEFVSITDKFHVKPLIRNFQFGSHYYLLAINENGFELFEGDFHSIEKLEMPDGVETEFRKAFDDYTNSLSGMNGHQGSHSPTYHRYGDKSNVDEKDTAEHFRYAAKTVEDHFAKFRSCPIMLVGLPENQAIFRQVAAMPTLLNESIDKPVESMDEKELLERAVRIIEGIQETRIRERLGRFGDEAVQGRASADPREIGHALAERKVETLFVEQDKLIPGSFDPETGSLSYGADMLDASDDLTDDLAQATYAQGGDVFVLPHDRMPAETGVAALYRY</sequence>
<keyword evidence="2" id="KW-1185">Reference proteome</keyword>
<dbReference type="RefSeq" id="WP_244385771.1">
    <property type="nucleotide sequence ID" value="NZ_AP025564.1"/>
</dbReference>
<accession>A0ABN6MGW1</accession>
<proteinExistence type="predicted"/>
<evidence type="ECO:0000313" key="2">
    <source>
        <dbReference type="Proteomes" id="UP001320544"/>
    </source>
</evidence>
<dbReference type="EMBL" id="AP025564">
    <property type="protein sequence ID" value="BDE96479.1"/>
    <property type="molecule type" value="Genomic_DNA"/>
</dbReference>
<evidence type="ECO:0000313" key="1">
    <source>
        <dbReference type="EMBL" id="BDE96479.1"/>
    </source>
</evidence>
<dbReference type="InterPro" id="IPR041289">
    <property type="entry name" value="Bact_RF_family3"/>
</dbReference>
<organism evidence="1 2">
    <name type="scientific">Raoultibacter timonensis</name>
    <dbReference type="NCBI Taxonomy" id="1907662"/>
    <lineage>
        <taxon>Bacteria</taxon>
        <taxon>Bacillati</taxon>
        <taxon>Actinomycetota</taxon>
        <taxon>Coriobacteriia</taxon>
        <taxon>Eggerthellales</taxon>
        <taxon>Eggerthellaceae</taxon>
        <taxon>Raoultibacter</taxon>
    </lineage>
</organism>
<dbReference type="Pfam" id="PF18845">
    <property type="entry name" value="baeRF_family3"/>
    <property type="match status" value="1"/>
</dbReference>
<dbReference type="Proteomes" id="UP001320544">
    <property type="component" value="Chromosome"/>
</dbReference>
<name>A0ABN6MGW1_9ACTN</name>
<reference evidence="1 2" key="1">
    <citation type="submission" date="2022-01" db="EMBL/GenBank/DDBJ databases">
        <title>Novel bile acid biosynthetic pathways are enriched in the microbiome of centenarians.</title>
        <authorList>
            <person name="Sato Y."/>
            <person name="Atarashi K."/>
            <person name="Plichta R.D."/>
            <person name="Arai Y."/>
            <person name="Sasajima S."/>
            <person name="Kearney M.S."/>
            <person name="Suda W."/>
            <person name="Takeshita K."/>
            <person name="Sasaki T."/>
            <person name="Okamoto S."/>
            <person name="Skelly N.A."/>
            <person name="Okamura Y."/>
            <person name="Vlamakis H."/>
            <person name="Li Y."/>
            <person name="Tanoue T."/>
            <person name="Takei H."/>
            <person name="Nittono H."/>
            <person name="Narushima S."/>
            <person name="Irie J."/>
            <person name="Itoh H."/>
            <person name="Moriya K."/>
            <person name="Sugiura Y."/>
            <person name="Suematsu M."/>
            <person name="Moritoki N."/>
            <person name="Shibata S."/>
            <person name="Littman R.D."/>
            <person name="Fischbach A.M."/>
            <person name="Uwamino Y."/>
            <person name="Inoue T."/>
            <person name="Honda A."/>
            <person name="Hattori M."/>
            <person name="Murai T."/>
            <person name="Xavier J.R."/>
            <person name="Hirose N."/>
            <person name="Honda K."/>
        </authorList>
    </citation>
    <scope>NUCLEOTIDE SEQUENCE [LARGE SCALE GENOMIC DNA]</scope>
    <source>
        <strain evidence="1 2">CE91-St30</strain>
    </source>
</reference>
<protein>
    <submittedName>
        <fullName evidence="1">Uncharacterized protein</fullName>
    </submittedName>
</protein>
<gene>
    <name evidence="1" type="ORF">CE91St30_18120</name>
</gene>